<keyword evidence="1" id="KW-0611">Plant defense</keyword>
<dbReference type="Proteomes" id="UP001443914">
    <property type="component" value="Unassembled WGS sequence"/>
</dbReference>
<accession>A0AAW1HQS6</accession>
<dbReference type="Gene3D" id="3.80.10.10">
    <property type="entry name" value="Ribonuclease Inhibitor"/>
    <property type="match status" value="1"/>
</dbReference>
<organism evidence="2 3">
    <name type="scientific">Saponaria officinalis</name>
    <name type="common">Common soapwort</name>
    <name type="synonym">Lychnis saponaria</name>
    <dbReference type="NCBI Taxonomy" id="3572"/>
    <lineage>
        <taxon>Eukaryota</taxon>
        <taxon>Viridiplantae</taxon>
        <taxon>Streptophyta</taxon>
        <taxon>Embryophyta</taxon>
        <taxon>Tracheophyta</taxon>
        <taxon>Spermatophyta</taxon>
        <taxon>Magnoliopsida</taxon>
        <taxon>eudicotyledons</taxon>
        <taxon>Gunneridae</taxon>
        <taxon>Pentapetalae</taxon>
        <taxon>Caryophyllales</taxon>
        <taxon>Caryophyllaceae</taxon>
        <taxon>Caryophylleae</taxon>
        <taxon>Saponaria</taxon>
    </lineage>
</organism>
<reference evidence="2" key="1">
    <citation type="submission" date="2024-03" db="EMBL/GenBank/DDBJ databases">
        <title>WGS assembly of Saponaria officinalis var. Norfolk2.</title>
        <authorList>
            <person name="Jenkins J."/>
            <person name="Shu S."/>
            <person name="Grimwood J."/>
            <person name="Barry K."/>
            <person name="Goodstein D."/>
            <person name="Schmutz J."/>
            <person name="Leebens-Mack J."/>
            <person name="Osbourn A."/>
        </authorList>
    </citation>
    <scope>NUCLEOTIDE SEQUENCE [LARGE SCALE GENOMIC DNA]</scope>
    <source>
        <strain evidence="2">JIC</strain>
    </source>
</reference>
<evidence type="ECO:0000313" key="3">
    <source>
        <dbReference type="Proteomes" id="UP001443914"/>
    </source>
</evidence>
<keyword evidence="3" id="KW-1185">Reference proteome</keyword>
<evidence type="ECO:0000313" key="2">
    <source>
        <dbReference type="EMBL" id="KAK9678179.1"/>
    </source>
</evidence>
<dbReference type="EMBL" id="JBDFQZ010000011">
    <property type="protein sequence ID" value="KAK9678179.1"/>
    <property type="molecule type" value="Genomic_DNA"/>
</dbReference>
<dbReference type="GO" id="GO:0006952">
    <property type="term" value="P:defense response"/>
    <property type="evidence" value="ECO:0007669"/>
    <property type="project" value="UniProtKB-KW"/>
</dbReference>
<dbReference type="PANTHER" id="PTHR36766:SF30">
    <property type="entry name" value="TIR-NBS TYPE DISEASE RESISTANCE PROTEIN-RELATED"/>
    <property type="match status" value="1"/>
</dbReference>
<comment type="caution">
    <text evidence="2">The sequence shown here is derived from an EMBL/GenBank/DDBJ whole genome shotgun (WGS) entry which is preliminary data.</text>
</comment>
<dbReference type="AlphaFoldDB" id="A0AAW1HQS6"/>
<sequence length="104" mass="12115">METLPNALRGVKTLRTVWISACQSLGSLPELIGSLTALQHLRIESCRALKMLPEGLKDIRSLMKVEIIECPELIERRREHEEEDWPKIKHTRVLLHKSRRYGYV</sequence>
<name>A0AAW1HQS6_SAPOF</name>
<gene>
    <name evidence="2" type="ORF">RND81_11G193800</name>
</gene>
<dbReference type="SUPFAM" id="SSF52058">
    <property type="entry name" value="L domain-like"/>
    <property type="match status" value="1"/>
</dbReference>
<proteinExistence type="predicted"/>
<dbReference type="PANTHER" id="PTHR36766">
    <property type="entry name" value="PLANT BROAD-SPECTRUM MILDEW RESISTANCE PROTEIN RPW8"/>
    <property type="match status" value="1"/>
</dbReference>
<protein>
    <submittedName>
        <fullName evidence="2">Uncharacterized protein</fullName>
    </submittedName>
</protein>
<dbReference type="InterPro" id="IPR032675">
    <property type="entry name" value="LRR_dom_sf"/>
</dbReference>
<evidence type="ECO:0000256" key="1">
    <source>
        <dbReference type="ARBA" id="ARBA00022821"/>
    </source>
</evidence>